<keyword evidence="3 12" id="KW-0808">Transferase</keyword>
<feature type="compositionally biased region" description="Basic and acidic residues" evidence="13">
    <location>
        <begin position="192"/>
        <end position="203"/>
    </location>
</feature>
<sequence length="1193" mass="132508">MHPFLSQITAGVCIRIFELAQHHHFATSYPLFRRHPQHQGEYKKHPNNMGGVDETKTGEEEKQKSTTPLDYIVIKEGEAEILMHTKNEVFYNKTQVNLLLIITRFWQIPRLIAVLSRVNNRDMSIAVLRTFISKRKDEHEALLSKRKKKMLKVSEDNDSRLKAPSESTMTDGKCNGECEEMPQDESYGTCEEPEKTPEGKEQGELMPPRVLEALSASGLRALRYAREIEGIGQVVALDNDKASVEACRRNIKFNGSVASEKVESNLADARVYMLTHPKEFDVIDLDPYGSPSVFLDSAVQSIADGGMLMCTATDMAVLCGGNGEVCYSKISYCLPQIQSHANRYKRFIVPVLSVQMDFYVRVFVRIYTSASAMKNTPLKLSYVYQCIGCDSFHLQPLARTVSKTTSVRYLPGFGPVVPQKCSDCGKKYNMGGPIWSAPIHDQDWVTSILADVKSMKERYPAFNRISAVLTTISEELPDVPLFLSLHNLCGTLKCTSPSAVVFRSAVINAGYRISGTHVNPLGLKSDAPMDVIWDIMRCWVKNHPVKAQPPEQAGSVILAKEPQIQVNFAQSVASLSKARAKKVARTNTTGVVGYVPRLEFPECGEETKTGEEEKQKSTPPSDLNDYIVIKEGEAEILMHTKNEVFYNKTQVNNRDMSIAVLRTFISKRKEEHEAVLSKRKKKVLKVSEDNDSGLEAPIESTMPNGKSNGECEEMPQDESNGTCQEPVKTPDDKGRGALKPPRVLEALSASGLRALRYAREIEGIGQVVALDNDKASVEACRRNIKFNGSVASEKVESNLADARVYMLTHPKEFEVVDLDPYGSPSVFLDSAVQSIADGGLLMCTATDMAVLCGGNGEVCYSKYGSYPLRGKYCHEMALRVLLACIESHANRYKRYIVPVLSVQMDFYVRVFVRIYTSASAMKNTPLKLSYVYQCIGCDSFHLQPLARTVSKNTSIRYLPGFGPAVTQECSDCGKKYNMGGPIWSAPIHDQDWVTSILADIKSMKERYPAFNRISAVLTTISEELPDVPLFLSLHNLCGTLKCTSPSAVVFRSAVINAGYRISGTHVNPLGLKSDAPMDVIWDIMRCWVKNHPVKAQPPEQAGSVILAKEPQIQVNFARAVASLSKAQAKKVARFLPNPERHWGPKLRAGRTITSKHASLLGPETVNEILNNDEEQGEEPEAKRKKTQDSTSVI</sequence>
<dbReference type="Gramene" id="KVI09063">
    <property type="protein sequence ID" value="KVI09063"/>
    <property type="gene ID" value="Ccrd_012558"/>
</dbReference>
<evidence type="ECO:0000256" key="10">
    <source>
        <dbReference type="ARBA" id="ARBA00051897"/>
    </source>
</evidence>
<feature type="compositionally biased region" description="Basic and acidic residues" evidence="13">
    <location>
        <begin position="53"/>
        <end position="64"/>
    </location>
</feature>
<dbReference type="Gene3D" id="3.30.56.70">
    <property type="entry name" value="N2,N2-dimethylguanosine tRNA methyltransferase, C-terminal domain"/>
    <property type="match status" value="2"/>
</dbReference>
<dbReference type="NCBIfam" id="TIGR00308">
    <property type="entry name" value="TRM1"/>
    <property type="match status" value="1"/>
</dbReference>
<dbReference type="STRING" id="59895.A0A124SHC0"/>
<dbReference type="Gene3D" id="3.40.50.150">
    <property type="entry name" value="Vaccinia Virus protein VP39"/>
    <property type="match status" value="2"/>
</dbReference>
<evidence type="ECO:0000256" key="7">
    <source>
        <dbReference type="ARBA" id="ARBA00022833"/>
    </source>
</evidence>
<comment type="function">
    <text evidence="11">Dimethylates a single guanine residue at position 26 of most tRNAs using S-adenosyl-L-methionine as donor of the methyl groups.</text>
</comment>
<evidence type="ECO:0000256" key="6">
    <source>
        <dbReference type="ARBA" id="ARBA00022723"/>
    </source>
</evidence>
<comment type="catalytic activity">
    <reaction evidence="10">
        <text>guanosine(26) in tRNA + 2 S-adenosyl-L-methionine = N(2)-dimethylguanosine(26) in tRNA + 2 S-adenosyl-L-homocysteine + 2 H(+)</text>
        <dbReference type="Rhea" id="RHEA:43140"/>
        <dbReference type="Rhea" id="RHEA-COMP:10359"/>
        <dbReference type="Rhea" id="RHEA-COMP:10360"/>
        <dbReference type="ChEBI" id="CHEBI:15378"/>
        <dbReference type="ChEBI" id="CHEBI:57856"/>
        <dbReference type="ChEBI" id="CHEBI:59789"/>
        <dbReference type="ChEBI" id="CHEBI:74269"/>
        <dbReference type="ChEBI" id="CHEBI:74513"/>
        <dbReference type="EC" id="2.1.1.216"/>
    </reaction>
</comment>
<dbReference type="SUPFAM" id="SSF53335">
    <property type="entry name" value="S-adenosyl-L-methionine-dependent methyltransferases"/>
    <property type="match status" value="2"/>
</dbReference>
<keyword evidence="2 12" id="KW-0489">Methyltransferase</keyword>
<dbReference type="GO" id="GO:0002940">
    <property type="term" value="P:tRNA N2-guanine methylation"/>
    <property type="evidence" value="ECO:0007669"/>
    <property type="project" value="TreeGrafter"/>
</dbReference>
<feature type="region of interest" description="Disordered" evidence="13">
    <location>
        <begin position="687"/>
        <end position="738"/>
    </location>
</feature>
<feature type="compositionally biased region" description="Basic and acidic residues" evidence="13">
    <location>
        <begin position="153"/>
        <end position="163"/>
    </location>
</feature>
<organism evidence="14 15">
    <name type="scientific">Cynara cardunculus var. scolymus</name>
    <name type="common">Globe artichoke</name>
    <name type="synonym">Cynara scolymus</name>
    <dbReference type="NCBI Taxonomy" id="59895"/>
    <lineage>
        <taxon>Eukaryota</taxon>
        <taxon>Viridiplantae</taxon>
        <taxon>Streptophyta</taxon>
        <taxon>Embryophyta</taxon>
        <taxon>Tracheophyta</taxon>
        <taxon>Spermatophyta</taxon>
        <taxon>Magnoliopsida</taxon>
        <taxon>eudicotyledons</taxon>
        <taxon>Gunneridae</taxon>
        <taxon>Pentapetalae</taxon>
        <taxon>asterids</taxon>
        <taxon>campanulids</taxon>
        <taxon>Asterales</taxon>
        <taxon>Asteraceae</taxon>
        <taxon>Carduoideae</taxon>
        <taxon>Cardueae</taxon>
        <taxon>Carduinae</taxon>
        <taxon>Cynara</taxon>
    </lineage>
</organism>
<proteinExistence type="inferred from homology"/>
<evidence type="ECO:0000256" key="3">
    <source>
        <dbReference type="ARBA" id="ARBA00022679"/>
    </source>
</evidence>
<dbReference type="Proteomes" id="UP000243975">
    <property type="component" value="Unassembled WGS sequence"/>
</dbReference>
<dbReference type="AlphaFoldDB" id="A0A124SHC0"/>
<evidence type="ECO:0000256" key="9">
    <source>
        <dbReference type="ARBA" id="ARBA00039099"/>
    </source>
</evidence>
<evidence type="ECO:0000256" key="11">
    <source>
        <dbReference type="ARBA" id="ARBA00053297"/>
    </source>
</evidence>
<dbReference type="InterPro" id="IPR029063">
    <property type="entry name" value="SAM-dependent_MTases_sf"/>
</dbReference>
<dbReference type="PROSITE" id="PS51626">
    <property type="entry name" value="SAM_MT_TRM1"/>
    <property type="match status" value="2"/>
</dbReference>
<accession>A0A124SHC0</accession>
<keyword evidence="7" id="KW-0862">Zinc</keyword>
<evidence type="ECO:0000256" key="13">
    <source>
        <dbReference type="SAM" id="MobiDB-lite"/>
    </source>
</evidence>
<dbReference type="InterPro" id="IPR042296">
    <property type="entry name" value="tRNA_met_Trm1_C"/>
</dbReference>
<dbReference type="FunFam" id="3.40.50.150:FF:000114">
    <property type="entry name" value="tRNA (guanine(26)-N(2))-dimethyltransferase"/>
    <property type="match status" value="1"/>
</dbReference>
<evidence type="ECO:0000313" key="14">
    <source>
        <dbReference type="EMBL" id="KVI09063.1"/>
    </source>
</evidence>
<dbReference type="Pfam" id="PF02005">
    <property type="entry name" value="TRM"/>
    <property type="match status" value="2"/>
</dbReference>
<evidence type="ECO:0000256" key="12">
    <source>
        <dbReference type="PROSITE-ProRule" id="PRU00958"/>
    </source>
</evidence>
<dbReference type="GO" id="GO:0160104">
    <property type="term" value="F:tRNA (guanine(26)-N2)-dimethyltransferase activity"/>
    <property type="evidence" value="ECO:0007669"/>
    <property type="project" value="UniProtKB-EC"/>
</dbReference>
<comment type="similarity">
    <text evidence="12">Belongs to the class I-like SAM-binding methyltransferase superfamily. Trm1 family.</text>
</comment>
<dbReference type="PANTHER" id="PTHR10631:SF3">
    <property type="entry name" value="TRNA (GUANINE(26)-N(2))-DIMETHYLTRANSFERASE"/>
    <property type="match status" value="1"/>
</dbReference>
<gene>
    <name evidence="14" type="ORF">Ccrd_012558</name>
</gene>
<evidence type="ECO:0000313" key="15">
    <source>
        <dbReference type="Proteomes" id="UP000243975"/>
    </source>
</evidence>
<name>A0A124SHC0_CYNCS</name>
<protein>
    <recommendedName>
        <fullName evidence="9">tRNA (guanine(26)-N(2))-dimethyltransferase</fullName>
        <ecNumber evidence="9">2.1.1.216</ecNumber>
    </recommendedName>
</protein>
<feature type="region of interest" description="Disordered" evidence="13">
    <location>
        <begin position="1163"/>
        <end position="1193"/>
    </location>
</feature>
<feature type="region of interest" description="Disordered" evidence="13">
    <location>
        <begin position="38"/>
        <end position="64"/>
    </location>
</feature>
<keyword evidence="1 12" id="KW-0820">tRNA-binding</keyword>
<dbReference type="GO" id="GO:0046872">
    <property type="term" value="F:metal ion binding"/>
    <property type="evidence" value="ECO:0007669"/>
    <property type="project" value="UniProtKB-KW"/>
</dbReference>
<dbReference type="FunFam" id="3.30.56.70:FF:000001">
    <property type="entry name" value="tRNA (guanine(26)-N(2))-dimethyltransferase"/>
    <property type="match status" value="2"/>
</dbReference>
<evidence type="ECO:0000256" key="8">
    <source>
        <dbReference type="ARBA" id="ARBA00022884"/>
    </source>
</evidence>
<evidence type="ECO:0000256" key="5">
    <source>
        <dbReference type="ARBA" id="ARBA00022694"/>
    </source>
</evidence>
<keyword evidence="15" id="KW-1185">Reference proteome</keyword>
<dbReference type="GO" id="GO:0000049">
    <property type="term" value="F:tRNA binding"/>
    <property type="evidence" value="ECO:0007669"/>
    <property type="project" value="UniProtKB-UniRule"/>
</dbReference>
<dbReference type="EC" id="2.1.1.216" evidence="9"/>
<keyword evidence="4 12" id="KW-0949">S-adenosyl-L-methionine</keyword>
<dbReference type="GO" id="GO:0005634">
    <property type="term" value="C:nucleus"/>
    <property type="evidence" value="ECO:0007669"/>
    <property type="project" value="TreeGrafter"/>
</dbReference>
<reference evidence="14 15" key="1">
    <citation type="journal article" date="2016" name="Sci. Rep.">
        <title>The genome sequence of the outbreeding globe artichoke constructed de novo incorporating a phase-aware low-pass sequencing strategy of F1 progeny.</title>
        <authorList>
            <person name="Scaglione D."/>
            <person name="Reyes-Chin-Wo S."/>
            <person name="Acquadro A."/>
            <person name="Froenicke L."/>
            <person name="Portis E."/>
            <person name="Beitel C."/>
            <person name="Tirone M."/>
            <person name="Mauro R."/>
            <person name="Lo Monaco A."/>
            <person name="Mauromicale G."/>
            <person name="Faccioli P."/>
            <person name="Cattivelli L."/>
            <person name="Rieseberg L."/>
            <person name="Michelmore R."/>
            <person name="Lanteri S."/>
        </authorList>
    </citation>
    <scope>NUCLEOTIDE SEQUENCE [LARGE SCALE GENOMIC DNA]</scope>
    <source>
        <strain evidence="14">2C</strain>
    </source>
</reference>
<dbReference type="PANTHER" id="PTHR10631">
    <property type="entry name" value="N 2 ,N 2 -DIMETHYLGUANOSINE TRNA METHYLTRANSFERASE"/>
    <property type="match status" value="1"/>
</dbReference>
<dbReference type="InterPro" id="IPR002905">
    <property type="entry name" value="Trm1"/>
</dbReference>
<comment type="caution">
    <text evidence="14">The sequence shown here is derived from an EMBL/GenBank/DDBJ whole genome shotgun (WGS) entry which is preliminary data.</text>
</comment>
<evidence type="ECO:0000256" key="1">
    <source>
        <dbReference type="ARBA" id="ARBA00022555"/>
    </source>
</evidence>
<dbReference type="EMBL" id="LEKV01001072">
    <property type="protein sequence ID" value="KVI09063.1"/>
    <property type="molecule type" value="Genomic_DNA"/>
</dbReference>
<evidence type="ECO:0000256" key="2">
    <source>
        <dbReference type="ARBA" id="ARBA00022603"/>
    </source>
</evidence>
<evidence type="ECO:0000256" key="4">
    <source>
        <dbReference type="ARBA" id="ARBA00022691"/>
    </source>
</evidence>
<keyword evidence="6" id="KW-0479">Metal-binding</keyword>
<keyword evidence="8 12" id="KW-0694">RNA-binding</keyword>
<dbReference type="CDD" id="cd02440">
    <property type="entry name" value="AdoMet_MTases"/>
    <property type="match status" value="1"/>
</dbReference>
<feature type="region of interest" description="Disordered" evidence="13">
    <location>
        <begin position="153"/>
        <end position="205"/>
    </location>
</feature>
<keyword evidence="5 12" id="KW-0819">tRNA processing</keyword>